<dbReference type="EMBL" id="BAABAH010000010">
    <property type="protein sequence ID" value="GAA3824526.1"/>
    <property type="molecule type" value="Genomic_DNA"/>
</dbReference>
<dbReference type="PROSITE" id="PS51762">
    <property type="entry name" value="GH16_2"/>
    <property type="match status" value="1"/>
</dbReference>
<dbReference type="PANTHER" id="PTHR10963:SF24">
    <property type="entry name" value="GLYCOSIDASE C21B10.07-RELATED"/>
    <property type="match status" value="1"/>
</dbReference>
<feature type="domain" description="GH16" evidence="2">
    <location>
        <begin position="51"/>
        <end position="298"/>
    </location>
</feature>
<keyword evidence="4" id="KW-1185">Reference proteome</keyword>
<dbReference type="PANTHER" id="PTHR10963">
    <property type="entry name" value="GLYCOSYL HYDROLASE-RELATED"/>
    <property type="match status" value="1"/>
</dbReference>
<name>A0ABP7IQN1_9ACTN</name>
<organism evidence="3 4">
    <name type="scientific">Nocardioides panacisoli</name>
    <dbReference type="NCBI Taxonomy" id="627624"/>
    <lineage>
        <taxon>Bacteria</taxon>
        <taxon>Bacillati</taxon>
        <taxon>Actinomycetota</taxon>
        <taxon>Actinomycetes</taxon>
        <taxon>Propionibacteriales</taxon>
        <taxon>Nocardioidaceae</taxon>
        <taxon>Nocardioides</taxon>
    </lineage>
</organism>
<gene>
    <name evidence="3" type="ORF">GCM10022242_27360</name>
</gene>
<protein>
    <recommendedName>
        <fullName evidence="2">GH16 domain-containing protein</fullName>
    </recommendedName>
</protein>
<accession>A0ABP7IQN1</accession>
<comment type="caution">
    <text evidence="3">The sequence shown here is derived from an EMBL/GenBank/DDBJ whole genome shotgun (WGS) entry which is preliminary data.</text>
</comment>
<feature type="chain" id="PRO_5045042298" description="GH16 domain-containing protein" evidence="1">
    <location>
        <begin position="28"/>
        <end position="298"/>
    </location>
</feature>
<keyword evidence="1" id="KW-0732">Signal</keyword>
<sequence length="298" mass="31994">MSAPVRRPRLLAAGVLLALGLLAPVQAATGPGADAATSDACGAVLTKPDGTPWTCSFVDDFDGSGLDPTKWITQQTSLTGFRSGLTCFTTSDKNIKVFKGELSLTARMERGKFLCKSPTGDFTTTYTGGMIGTRTRFSQAYGRFEVRAKYPNVATAGVHGGFWLYPLTNTYGAWPASGEIDVAEWFSNDPTLVLPSLHYDGRDASLDSGWGCRVADPWNYHTYTLDWEPTGISVAIDGTTCFSRVADPDSPLVWPQPFDKPFSMILNMGVGPTSGSNAVSSATPLPATYVVDYAKAWR</sequence>
<proteinExistence type="predicted"/>
<feature type="signal peptide" evidence="1">
    <location>
        <begin position="1"/>
        <end position="27"/>
    </location>
</feature>
<evidence type="ECO:0000313" key="3">
    <source>
        <dbReference type="EMBL" id="GAA3824526.1"/>
    </source>
</evidence>
<dbReference type="Proteomes" id="UP001501821">
    <property type="component" value="Unassembled WGS sequence"/>
</dbReference>
<evidence type="ECO:0000259" key="2">
    <source>
        <dbReference type="PROSITE" id="PS51762"/>
    </source>
</evidence>
<dbReference type="Pfam" id="PF00722">
    <property type="entry name" value="Glyco_hydro_16"/>
    <property type="match status" value="1"/>
</dbReference>
<dbReference type="CDD" id="cd08023">
    <property type="entry name" value="GH16_laminarinase_like"/>
    <property type="match status" value="1"/>
</dbReference>
<dbReference type="RefSeq" id="WP_344776340.1">
    <property type="nucleotide sequence ID" value="NZ_BAABAH010000010.1"/>
</dbReference>
<dbReference type="InterPro" id="IPR013320">
    <property type="entry name" value="ConA-like_dom_sf"/>
</dbReference>
<dbReference type="Gene3D" id="2.60.120.200">
    <property type="match status" value="1"/>
</dbReference>
<dbReference type="InterPro" id="IPR000757">
    <property type="entry name" value="Beta-glucanase-like"/>
</dbReference>
<reference evidence="4" key="1">
    <citation type="journal article" date="2019" name="Int. J. Syst. Evol. Microbiol.">
        <title>The Global Catalogue of Microorganisms (GCM) 10K type strain sequencing project: providing services to taxonomists for standard genome sequencing and annotation.</title>
        <authorList>
            <consortium name="The Broad Institute Genomics Platform"/>
            <consortium name="The Broad Institute Genome Sequencing Center for Infectious Disease"/>
            <person name="Wu L."/>
            <person name="Ma J."/>
        </authorList>
    </citation>
    <scope>NUCLEOTIDE SEQUENCE [LARGE SCALE GENOMIC DNA]</scope>
    <source>
        <strain evidence="4">JCM 16953</strain>
    </source>
</reference>
<dbReference type="SUPFAM" id="SSF49899">
    <property type="entry name" value="Concanavalin A-like lectins/glucanases"/>
    <property type="match status" value="1"/>
</dbReference>
<evidence type="ECO:0000256" key="1">
    <source>
        <dbReference type="SAM" id="SignalP"/>
    </source>
</evidence>
<dbReference type="InterPro" id="IPR050546">
    <property type="entry name" value="Glycosyl_Hydrlase_16"/>
</dbReference>
<evidence type="ECO:0000313" key="4">
    <source>
        <dbReference type="Proteomes" id="UP001501821"/>
    </source>
</evidence>